<protein>
    <submittedName>
        <fullName evidence="2">Uncharacterized protein</fullName>
    </submittedName>
</protein>
<evidence type="ECO:0000313" key="2">
    <source>
        <dbReference type="EMBL" id="KAK1842602.1"/>
    </source>
</evidence>
<dbReference type="EMBL" id="JAQOWY010000404">
    <property type="protein sequence ID" value="KAK1842602.1"/>
    <property type="molecule type" value="Genomic_DNA"/>
</dbReference>
<dbReference type="Proteomes" id="UP001243330">
    <property type="component" value="Unassembled WGS sequence"/>
</dbReference>
<gene>
    <name evidence="2" type="ORF">CCHR01_14754</name>
</gene>
<feature type="region of interest" description="Disordered" evidence="1">
    <location>
        <begin position="146"/>
        <end position="181"/>
    </location>
</feature>
<proteinExistence type="predicted"/>
<reference evidence="2" key="1">
    <citation type="submission" date="2023-01" db="EMBL/GenBank/DDBJ databases">
        <title>Colletotrichum chrysophilum M932 genome sequence.</title>
        <authorList>
            <person name="Baroncelli R."/>
        </authorList>
    </citation>
    <scope>NUCLEOTIDE SEQUENCE</scope>
    <source>
        <strain evidence="2">M932</strain>
    </source>
</reference>
<evidence type="ECO:0000313" key="3">
    <source>
        <dbReference type="Proteomes" id="UP001243330"/>
    </source>
</evidence>
<keyword evidence="3" id="KW-1185">Reference proteome</keyword>
<dbReference type="AlphaFoldDB" id="A0AAD9A9J7"/>
<accession>A0AAD9A9J7</accession>
<feature type="region of interest" description="Disordered" evidence="1">
    <location>
        <begin position="22"/>
        <end position="52"/>
    </location>
</feature>
<sequence length="216" mass="22868">MSSTLPRLTSYRHSSRIRWRQWNAGNTVHRRPAEAEQKDNPPPSHGGPRRARRMTASIMAPQSAAKPNFGTPGLCLAAPSLLAATTKTSLTLAVHTLLPFPEFAPAPDEFTVAWVGCARHLTLCSSGTTWPLALLAGRNWQLGTPPTKSTLSAAGPNPNFADGSAMSQSQRAGAEPELEQRGGGEAAVAAACIGLQGMQHLQRGNVSSLRCHGAYA</sequence>
<name>A0AAD9A9J7_9PEZI</name>
<organism evidence="2 3">
    <name type="scientific">Colletotrichum chrysophilum</name>
    <dbReference type="NCBI Taxonomy" id="1836956"/>
    <lineage>
        <taxon>Eukaryota</taxon>
        <taxon>Fungi</taxon>
        <taxon>Dikarya</taxon>
        <taxon>Ascomycota</taxon>
        <taxon>Pezizomycotina</taxon>
        <taxon>Sordariomycetes</taxon>
        <taxon>Hypocreomycetidae</taxon>
        <taxon>Glomerellales</taxon>
        <taxon>Glomerellaceae</taxon>
        <taxon>Colletotrichum</taxon>
        <taxon>Colletotrichum gloeosporioides species complex</taxon>
    </lineage>
</organism>
<comment type="caution">
    <text evidence="2">The sequence shown here is derived from an EMBL/GenBank/DDBJ whole genome shotgun (WGS) entry which is preliminary data.</text>
</comment>
<evidence type="ECO:0000256" key="1">
    <source>
        <dbReference type="SAM" id="MobiDB-lite"/>
    </source>
</evidence>